<dbReference type="GO" id="GO:0005524">
    <property type="term" value="F:ATP binding"/>
    <property type="evidence" value="ECO:0007669"/>
    <property type="project" value="UniProtKB-UniRule"/>
</dbReference>
<dbReference type="CDD" id="cd00464">
    <property type="entry name" value="SK"/>
    <property type="match status" value="1"/>
</dbReference>
<accession>A0A6N6RKC0</accession>
<keyword evidence="2 7" id="KW-0808">Transferase</keyword>
<dbReference type="PANTHER" id="PTHR21087">
    <property type="entry name" value="SHIKIMATE KINASE"/>
    <property type="match status" value="1"/>
</dbReference>
<evidence type="ECO:0000256" key="6">
    <source>
        <dbReference type="ARBA" id="ARBA00023141"/>
    </source>
</evidence>
<dbReference type="PANTHER" id="PTHR21087:SF16">
    <property type="entry name" value="SHIKIMATE KINASE 1, CHLOROPLASTIC"/>
    <property type="match status" value="1"/>
</dbReference>
<comment type="cofactor">
    <cofactor evidence="7">
        <name>Mg(2+)</name>
        <dbReference type="ChEBI" id="CHEBI:18420"/>
    </cofactor>
    <text evidence="7">Binds 1 Mg(2+) ion per subunit.</text>
</comment>
<dbReference type="GO" id="GO:0009423">
    <property type="term" value="P:chorismate biosynthetic process"/>
    <property type="evidence" value="ECO:0007669"/>
    <property type="project" value="UniProtKB-UniRule"/>
</dbReference>
<organism evidence="8 9">
    <name type="scientific">Phaeocystidibacter luteus</name>
    <dbReference type="NCBI Taxonomy" id="911197"/>
    <lineage>
        <taxon>Bacteria</taxon>
        <taxon>Pseudomonadati</taxon>
        <taxon>Bacteroidota</taxon>
        <taxon>Flavobacteriia</taxon>
        <taxon>Flavobacteriales</taxon>
        <taxon>Phaeocystidibacteraceae</taxon>
        <taxon>Phaeocystidibacter</taxon>
    </lineage>
</organism>
<dbReference type="HAMAP" id="MF_00109">
    <property type="entry name" value="Shikimate_kinase"/>
    <property type="match status" value="1"/>
</dbReference>
<keyword evidence="5 7" id="KW-0067">ATP-binding</keyword>
<evidence type="ECO:0000256" key="3">
    <source>
        <dbReference type="ARBA" id="ARBA00022741"/>
    </source>
</evidence>
<sequence length="174" mass="19816">MQISLVGYMAAGKSTITKHLASQLESPSWDLDDEIAKIGGEDVADILRSKGEIAFRKLERETLLETLQLNGVLATGGGTPCYYDNMDVLLKESYVVYLQWPMKTLIERARSARESRPLFDGVSDEDLPEYIAKHVFDRRPYYERANHIVFCDGKSVDDITKEIIEKWKSQSQHT</sequence>
<comment type="function">
    <text evidence="7">Catalyzes the specific phosphorylation of the 3-hydroxyl group of shikimic acid using ATP as a cosubstrate.</text>
</comment>
<dbReference type="GO" id="GO:0000287">
    <property type="term" value="F:magnesium ion binding"/>
    <property type="evidence" value="ECO:0007669"/>
    <property type="project" value="UniProtKB-UniRule"/>
</dbReference>
<feature type="binding site" evidence="7">
    <location>
        <position position="56"/>
    </location>
    <ligand>
        <name>substrate</name>
    </ligand>
</feature>
<keyword evidence="9" id="KW-1185">Reference proteome</keyword>
<dbReference type="Pfam" id="PF01202">
    <property type="entry name" value="SKI"/>
    <property type="match status" value="1"/>
</dbReference>
<dbReference type="UniPathway" id="UPA00053">
    <property type="reaction ID" value="UER00088"/>
</dbReference>
<evidence type="ECO:0000256" key="1">
    <source>
        <dbReference type="ARBA" id="ARBA00022605"/>
    </source>
</evidence>
<keyword evidence="4 7" id="KW-0418">Kinase</keyword>
<keyword evidence="7" id="KW-0479">Metal-binding</keyword>
<dbReference type="GO" id="GO:0005829">
    <property type="term" value="C:cytosol"/>
    <property type="evidence" value="ECO:0007669"/>
    <property type="project" value="TreeGrafter"/>
</dbReference>
<dbReference type="OrthoDB" id="9800332at2"/>
<feature type="binding site" evidence="7">
    <location>
        <begin position="10"/>
        <end position="15"/>
    </location>
    <ligand>
        <name>ATP</name>
        <dbReference type="ChEBI" id="CHEBI:30616"/>
    </ligand>
</feature>
<feature type="binding site" evidence="7">
    <location>
        <position position="138"/>
    </location>
    <ligand>
        <name>substrate</name>
    </ligand>
</feature>
<keyword evidence="1 7" id="KW-0028">Amino-acid biosynthesis</keyword>
<evidence type="ECO:0000256" key="7">
    <source>
        <dbReference type="HAMAP-Rule" id="MF_00109"/>
    </source>
</evidence>
<dbReference type="Proteomes" id="UP000468650">
    <property type="component" value="Unassembled WGS sequence"/>
</dbReference>
<feature type="binding site" evidence="7">
    <location>
        <position position="116"/>
    </location>
    <ligand>
        <name>ATP</name>
        <dbReference type="ChEBI" id="CHEBI:30616"/>
    </ligand>
</feature>
<comment type="similarity">
    <text evidence="7">Belongs to the shikimate kinase family.</text>
</comment>
<keyword evidence="7" id="KW-0963">Cytoplasm</keyword>
<dbReference type="GO" id="GO:0004765">
    <property type="term" value="F:shikimate kinase activity"/>
    <property type="evidence" value="ECO:0007669"/>
    <property type="project" value="UniProtKB-UniRule"/>
</dbReference>
<comment type="subunit">
    <text evidence="7">Monomer.</text>
</comment>
<feature type="binding site" evidence="7">
    <location>
        <position position="32"/>
    </location>
    <ligand>
        <name>substrate</name>
    </ligand>
</feature>
<dbReference type="InterPro" id="IPR031322">
    <property type="entry name" value="Shikimate/glucono_kinase"/>
</dbReference>
<dbReference type="PRINTS" id="PR01100">
    <property type="entry name" value="SHIKIMTKNASE"/>
</dbReference>
<feature type="binding site" evidence="7">
    <location>
        <position position="77"/>
    </location>
    <ligand>
        <name>substrate</name>
    </ligand>
</feature>
<protein>
    <recommendedName>
        <fullName evidence="7">Shikimate kinase</fullName>
        <shortName evidence="7">SK</shortName>
        <ecNumber evidence="7">2.7.1.71</ecNumber>
    </recommendedName>
</protein>
<dbReference type="AlphaFoldDB" id="A0A6N6RKC0"/>
<dbReference type="InterPro" id="IPR027417">
    <property type="entry name" value="P-loop_NTPase"/>
</dbReference>
<comment type="catalytic activity">
    <reaction evidence="7">
        <text>shikimate + ATP = 3-phosphoshikimate + ADP + H(+)</text>
        <dbReference type="Rhea" id="RHEA:13121"/>
        <dbReference type="ChEBI" id="CHEBI:15378"/>
        <dbReference type="ChEBI" id="CHEBI:30616"/>
        <dbReference type="ChEBI" id="CHEBI:36208"/>
        <dbReference type="ChEBI" id="CHEBI:145989"/>
        <dbReference type="ChEBI" id="CHEBI:456216"/>
        <dbReference type="EC" id="2.7.1.71"/>
    </reaction>
</comment>
<comment type="caution">
    <text evidence="7">Lacks conserved residue(s) required for the propagation of feature annotation.</text>
</comment>
<reference evidence="8 9" key="1">
    <citation type="submission" date="2019-09" db="EMBL/GenBank/DDBJ databases">
        <title>Genomes of family Cryomorphaceae.</title>
        <authorList>
            <person name="Bowman J.P."/>
        </authorList>
    </citation>
    <scope>NUCLEOTIDE SEQUENCE [LARGE SCALE GENOMIC DNA]</scope>
    <source>
        <strain evidence="8 9">LMG 25704</strain>
    </source>
</reference>
<dbReference type="Gene3D" id="3.40.50.300">
    <property type="entry name" value="P-loop containing nucleotide triphosphate hydrolases"/>
    <property type="match status" value="1"/>
</dbReference>
<dbReference type="GO" id="GO:0008652">
    <property type="term" value="P:amino acid biosynthetic process"/>
    <property type="evidence" value="ECO:0007669"/>
    <property type="project" value="UniProtKB-KW"/>
</dbReference>
<dbReference type="EC" id="2.7.1.71" evidence="7"/>
<comment type="caution">
    <text evidence="8">The sequence shown here is derived from an EMBL/GenBank/DDBJ whole genome shotgun (WGS) entry which is preliminary data.</text>
</comment>
<keyword evidence="6 7" id="KW-0057">Aromatic amino acid biosynthesis</keyword>
<evidence type="ECO:0000256" key="4">
    <source>
        <dbReference type="ARBA" id="ARBA00022777"/>
    </source>
</evidence>
<feature type="binding site" evidence="7">
    <location>
        <position position="14"/>
    </location>
    <ligand>
        <name>Mg(2+)</name>
        <dbReference type="ChEBI" id="CHEBI:18420"/>
    </ligand>
</feature>
<proteinExistence type="inferred from homology"/>
<evidence type="ECO:0000313" key="8">
    <source>
        <dbReference type="EMBL" id="KAB2809876.1"/>
    </source>
</evidence>
<evidence type="ECO:0000256" key="2">
    <source>
        <dbReference type="ARBA" id="ARBA00022679"/>
    </source>
</evidence>
<dbReference type="RefSeq" id="WP_151667376.1">
    <property type="nucleotide sequence ID" value="NZ_WBVO01000006.1"/>
</dbReference>
<evidence type="ECO:0000256" key="5">
    <source>
        <dbReference type="ARBA" id="ARBA00022840"/>
    </source>
</evidence>
<dbReference type="EMBL" id="WBVO01000006">
    <property type="protein sequence ID" value="KAB2809876.1"/>
    <property type="molecule type" value="Genomic_DNA"/>
</dbReference>
<keyword evidence="3 7" id="KW-0547">Nucleotide-binding</keyword>
<name>A0A6N6RKC0_9FLAO</name>
<comment type="pathway">
    <text evidence="7">Metabolic intermediate biosynthesis; chorismate biosynthesis; chorismate from D-erythrose 4-phosphate and phosphoenolpyruvate: step 5/7.</text>
</comment>
<evidence type="ECO:0000313" key="9">
    <source>
        <dbReference type="Proteomes" id="UP000468650"/>
    </source>
</evidence>
<keyword evidence="7" id="KW-0460">Magnesium</keyword>
<dbReference type="GO" id="GO:0009073">
    <property type="term" value="P:aromatic amino acid family biosynthetic process"/>
    <property type="evidence" value="ECO:0007669"/>
    <property type="project" value="UniProtKB-KW"/>
</dbReference>
<comment type="subcellular location">
    <subcellularLocation>
        <location evidence="7">Cytoplasm</location>
    </subcellularLocation>
</comment>
<dbReference type="SUPFAM" id="SSF52540">
    <property type="entry name" value="P-loop containing nucleoside triphosphate hydrolases"/>
    <property type="match status" value="1"/>
</dbReference>
<gene>
    <name evidence="7" type="primary">aroK</name>
    <name evidence="8" type="ORF">F8C67_08305</name>
</gene>
<dbReference type="InterPro" id="IPR000623">
    <property type="entry name" value="Shikimate_kinase/TSH1"/>
</dbReference>